<dbReference type="Gene3D" id="1.10.10.60">
    <property type="entry name" value="Homeodomain-like"/>
    <property type="match status" value="1"/>
</dbReference>
<evidence type="ECO:0000259" key="1">
    <source>
        <dbReference type="Pfam" id="PF03184"/>
    </source>
</evidence>
<protein>
    <recommendedName>
        <fullName evidence="1">DDE-1 domain-containing protein</fullName>
    </recommendedName>
</protein>
<dbReference type="InterPro" id="IPR004875">
    <property type="entry name" value="DDE_SF_endonuclease_dom"/>
</dbReference>
<dbReference type="EMBL" id="JAWZYT010000287">
    <property type="protein sequence ID" value="KAK4325314.1"/>
    <property type="molecule type" value="Genomic_DNA"/>
</dbReference>
<dbReference type="AlphaFoldDB" id="A0AAE1QEC1"/>
<accession>A0AAE1QEC1</accession>
<dbReference type="GO" id="GO:0003676">
    <property type="term" value="F:nucleic acid binding"/>
    <property type="evidence" value="ECO:0007669"/>
    <property type="project" value="InterPro"/>
</dbReference>
<name>A0AAE1QEC1_9EUCA</name>
<comment type="caution">
    <text evidence="2">The sequence shown here is derived from an EMBL/GenBank/DDBJ whole genome shotgun (WGS) entry which is preliminary data.</text>
</comment>
<keyword evidence="3" id="KW-1185">Reference proteome</keyword>
<evidence type="ECO:0000313" key="2">
    <source>
        <dbReference type="EMBL" id="KAK4325314.1"/>
    </source>
</evidence>
<organism evidence="2 3">
    <name type="scientific">Petrolisthes manimaculis</name>
    <dbReference type="NCBI Taxonomy" id="1843537"/>
    <lineage>
        <taxon>Eukaryota</taxon>
        <taxon>Metazoa</taxon>
        <taxon>Ecdysozoa</taxon>
        <taxon>Arthropoda</taxon>
        <taxon>Crustacea</taxon>
        <taxon>Multicrustacea</taxon>
        <taxon>Malacostraca</taxon>
        <taxon>Eumalacostraca</taxon>
        <taxon>Eucarida</taxon>
        <taxon>Decapoda</taxon>
        <taxon>Pleocyemata</taxon>
        <taxon>Anomura</taxon>
        <taxon>Galatheoidea</taxon>
        <taxon>Porcellanidae</taxon>
        <taxon>Petrolisthes</taxon>
    </lineage>
</organism>
<proteinExistence type="predicted"/>
<sequence>MEKHLAVWMVDCFQKHKPLCLMMIQEKALSLVEDLKADSDEETTFNATENPQALKNIAKALLLVVWKSNNKAWVTKALFMDWYYHHFIPEVEKYCRANSVPFNTQLVLDNAPGHPPFLDDVHPNVKKENTRLRAAIPPEQRLSVTLRYLATGESRRSLAFQYRISHNLISKIIPEVCSAVYTALRGTYLKLPTTSEEWLDVSKDFHALWNFPNCIGAMDGKRFLLTKPPNTELLDREDHNQGLVVAGQCQQALGGFQDMQAVGRGHANDAKAVRNTLRQYFMERGKVSWQDQMAFLH</sequence>
<evidence type="ECO:0000313" key="3">
    <source>
        <dbReference type="Proteomes" id="UP001292094"/>
    </source>
</evidence>
<dbReference type="Pfam" id="PF03184">
    <property type="entry name" value="DDE_1"/>
    <property type="match status" value="1"/>
</dbReference>
<feature type="domain" description="DDE-1" evidence="1">
    <location>
        <begin position="49"/>
        <end position="132"/>
    </location>
</feature>
<gene>
    <name evidence="2" type="ORF">Pmani_004095</name>
</gene>
<reference evidence="2" key="1">
    <citation type="submission" date="2023-11" db="EMBL/GenBank/DDBJ databases">
        <title>Genome assemblies of two species of porcelain crab, Petrolisthes cinctipes and Petrolisthes manimaculis (Anomura: Porcellanidae).</title>
        <authorList>
            <person name="Angst P."/>
        </authorList>
    </citation>
    <scope>NUCLEOTIDE SEQUENCE</scope>
    <source>
        <strain evidence="2">PB745_02</strain>
        <tissue evidence="2">Gill</tissue>
    </source>
</reference>
<dbReference type="Proteomes" id="UP001292094">
    <property type="component" value="Unassembled WGS sequence"/>
</dbReference>